<name>A0AAW2JK19_9LAMI</name>
<evidence type="ECO:0000256" key="1">
    <source>
        <dbReference type="SAM" id="MobiDB-lite"/>
    </source>
</evidence>
<organism evidence="2">
    <name type="scientific">Sesamum angustifolium</name>
    <dbReference type="NCBI Taxonomy" id="2727405"/>
    <lineage>
        <taxon>Eukaryota</taxon>
        <taxon>Viridiplantae</taxon>
        <taxon>Streptophyta</taxon>
        <taxon>Embryophyta</taxon>
        <taxon>Tracheophyta</taxon>
        <taxon>Spermatophyta</taxon>
        <taxon>Magnoliopsida</taxon>
        <taxon>eudicotyledons</taxon>
        <taxon>Gunneridae</taxon>
        <taxon>Pentapetalae</taxon>
        <taxon>asterids</taxon>
        <taxon>lamiids</taxon>
        <taxon>Lamiales</taxon>
        <taxon>Pedaliaceae</taxon>
        <taxon>Sesamum</taxon>
    </lineage>
</organism>
<dbReference type="EMBL" id="JACGWK010000924">
    <property type="protein sequence ID" value="KAL0294026.1"/>
    <property type="molecule type" value="Genomic_DNA"/>
</dbReference>
<gene>
    <name evidence="2" type="ORF">Sangu_3226500</name>
</gene>
<sequence>MAKQEFESFTPSEQVILLEEDREEGQPVRWRKMAGGVRRAAVLKTKAGSRREMRRAGGGGVEDWSGIEEGDEGDEGVLDVVDSVSRKRGEESEGVGREVSGARGFAIFQEEADTTFKAIITYINII</sequence>
<reference evidence="2" key="1">
    <citation type="submission" date="2020-06" db="EMBL/GenBank/DDBJ databases">
        <authorList>
            <person name="Li T."/>
            <person name="Hu X."/>
            <person name="Zhang T."/>
            <person name="Song X."/>
            <person name="Zhang H."/>
            <person name="Dai N."/>
            <person name="Sheng W."/>
            <person name="Hou X."/>
            <person name="Wei L."/>
        </authorList>
    </citation>
    <scope>NUCLEOTIDE SEQUENCE</scope>
    <source>
        <strain evidence="2">G01</strain>
        <tissue evidence="2">Leaf</tissue>
    </source>
</reference>
<feature type="compositionally biased region" description="Acidic residues" evidence="1">
    <location>
        <begin position="65"/>
        <end position="77"/>
    </location>
</feature>
<proteinExistence type="predicted"/>
<protein>
    <submittedName>
        <fullName evidence="2">Uncharacterized protein</fullName>
    </submittedName>
</protein>
<reference evidence="2" key="2">
    <citation type="journal article" date="2024" name="Plant">
        <title>Genomic evolution and insights into agronomic trait innovations of Sesamum species.</title>
        <authorList>
            <person name="Miao H."/>
            <person name="Wang L."/>
            <person name="Qu L."/>
            <person name="Liu H."/>
            <person name="Sun Y."/>
            <person name="Le M."/>
            <person name="Wang Q."/>
            <person name="Wei S."/>
            <person name="Zheng Y."/>
            <person name="Lin W."/>
            <person name="Duan Y."/>
            <person name="Cao H."/>
            <person name="Xiong S."/>
            <person name="Wang X."/>
            <person name="Wei L."/>
            <person name="Li C."/>
            <person name="Ma Q."/>
            <person name="Ju M."/>
            <person name="Zhao R."/>
            <person name="Li G."/>
            <person name="Mu C."/>
            <person name="Tian Q."/>
            <person name="Mei H."/>
            <person name="Zhang T."/>
            <person name="Gao T."/>
            <person name="Zhang H."/>
        </authorList>
    </citation>
    <scope>NUCLEOTIDE SEQUENCE</scope>
    <source>
        <strain evidence="2">G01</strain>
    </source>
</reference>
<evidence type="ECO:0000313" key="2">
    <source>
        <dbReference type="EMBL" id="KAL0294026.1"/>
    </source>
</evidence>
<accession>A0AAW2JK19</accession>
<feature type="region of interest" description="Disordered" evidence="1">
    <location>
        <begin position="48"/>
        <end position="78"/>
    </location>
</feature>
<comment type="caution">
    <text evidence="2">The sequence shown here is derived from an EMBL/GenBank/DDBJ whole genome shotgun (WGS) entry which is preliminary data.</text>
</comment>
<dbReference type="AlphaFoldDB" id="A0AAW2JK19"/>